<dbReference type="EMBL" id="JBBXMP010000761">
    <property type="protein sequence ID" value="KAL0056998.1"/>
    <property type="molecule type" value="Genomic_DNA"/>
</dbReference>
<accession>A0ABR2Z6V5</accession>
<reference evidence="1 2" key="1">
    <citation type="submission" date="2024-05" db="EMBL/GenBank/DDBJ databases">
        <title>A draft genome resource for the thread blight pathogen Marasmius tenuissimus strain MS-2.</title>
        <authorList>
            <person name="Yulfo-Soto G.E."/>
            <person name="Baruah I.K."/>
            <person name="Amoako-Attah I."/>
            <person name="Bukari Y."/>
            <person name="Meinhardt L.W."/>
            <person name="Bailey B.A."/>
            <person name="Cohen S.P."/>
        </authorList>
    </citation>
    <scope>NUCLEOTIDE SEQUENCE [LARGE SCALE GENOMIC DNA]</scope>
    <source>
        <strain evidence="1 2">MS-2</strain>
    </source>
</reference>
<protein>
    <submittedName>
        <fullName evidence="1">Uncharacterized protein</fullName>
    </submittedName>
</protein>
<comment type="caution">
    <text evidence="1">The sequence shown here is derived from an EMBL/GenBank/DDBJ whole genome shotgun (WGS) entry which is preliminary data.</text>
</comment>
<evidence type="ECO:0000313" key="1">
    <source>
        <dbReference type="EMBL" id="KAL0056998.1"/>
    </source>
</evidence>
<sequence>MDYGYFLVSEVLQPFLPNLPVVVKVLKLNPEYVAIFGHAQPADSLNMLKLETITDIPLLNLNPNKPGRSHETAIELIPEDEVNLESLQNTPFANVVLPQRCSEDLPAEVSLAVNPWDIAMMDPRQ</sequence>
<name>A0ABR2Z6V5_9AGAR</name>
<organism evidence="1 2">
    <name type="scientific">Marasmius tenuissimus</name>
    <dbReference type="NCBI Taxonomy" id="585030"/>
    <lineage>
        <taxon>Eukaryota</taxon>
        <taxon>Fungi</taxon>
        <taxon>Dikarya</taxon>
        <taxon>Basidiomycota</taxon>
        <taxon>Agaricomycotina</taxon>
        <taxon>Agaricomycetes</taxon>
        <taxon>Agaricomycetidae</taxon>
        <taxon>Agaricales</taxon>
        <taxon>Marasmiineae</taxon>
        <taxon>Marasmiaceae</taxon>
        <taxon>Marasmius</taxon>
    </lineage>
</organism>
<feature type="non-terminal residue" evidence="1">
    <location>
        <position position="125"/>
    </location>
</feature>
<evidence type="ECO:0000313" key="2">
    <source>
        <dbReference type="Proteomes" id="UP001437256"/>
    </source>
</evidence>
<gene>
    <name evidence="1" type="ORF">AAF712_016382</name>
</gene>
<keyword evidence="2" id="KW-1185">Reference proteome</keyword>
<proteinExistence type="predicted"/>
<dbReference type="Proteomes" id="UP001437256">
    <property type="component" value="Unassembled WGS sequence"/>
</dbReference>